<protein>
    <submittedName>
        <fullName evidence="10">Camp-dependent protein kinase catalytic</fullName>
    </submittedName>
</protein>
<feature type="region of interest" description="Disordered" evidence="8">
    <location>
        <begin position="1145"/>
        <end position="1217"/>
    </location>
</feature>
<dbReference type="Pfam" id="PF00069">
    <property type="entry name" value="Pkinase"/>
    <property type="match status" value="1"/>
</dbReference>
<evidence type="ECO:0000256" key="7">
    <source>
        <dbReference type="PROSITE-ProRule" id="PRU10141"/>
    </source>
</evidence>
<feature type="region of interest" description="Disordered" evidence="8">
    <location>
        <begin position="1243"/>
        <end position="1268"/>
    </location>
</feature>
<feature type="region of interest" description="Disordered" evidence="8">
    <location>
        <begin position="1375"/>
        <end position="1396"/>
    </location>
</feature>
<dbReference type="PROSITE" id="PS00107">
    <property type="entry name" value="PROTEIN_KINASE_ATP"/>
    <property type="match status" value="1"/>
</dbReference>
<evidence type="ECO:0000256" key="4">
    <source>
        <dbReference type="ARBA" id="ARBA00022741"/>
    </source>
</evidence>
<feature type="compositionally biased region" description="Low complexity" evidence="8">
    <location>
        <begin position="1381"/>
        <end position="1390"/>
    </location>
</feature>
<feature type="domain" description="Protein kinase" evidence="9">
    <location>
        <begin position="146"/>
        <end position="413"/>
    </location>
</feature>
<dbReference type="OrthoDB" id="1668230at2759"/>
<dbReference type="PANTHER" id="PTHR24351">
    <property type="entry name" value="RIBOSOMAL PROTEIN S6 KINASE"/>
    <property type="match status" value="1"/>
</dbReference>
<dbReference type="InterPro" id="IPR017441">
    <property type="entry name" value="Protein_kinase_ATP_BS"/>
</dbReference>
<evidence type="ECO:0000313" key="10">
    <source>
        <dbReference type="EMBL" id="CDW79087.1"/>
    </source>
</evidence>
<evidence type="ECO:0000256" key="6">
    <source>
        <dbReference type="ARBA" id="ARBA00022840"/>
    </source>
</evidence>
<evidence type="ECO:0000256" key="1">
    <source>
        <dbReference type="ARBA" id="ARBA00022527"/>
    </source>
</evidence>
<dbReference type="EMBL" id="CCKQ01007678">
    <property type="protein sequence ID" value="CDW79087.1"/>
    <property type="molecule type" value="Genomic_DNA"/>
</dbReference>
<dbReference type="InterPro" id="IPR008271">
    <property type="entry name" value="Ser/Thr_kinase_AS"/>
</dbReference>
<dbReference type="PROSITE" id="PS00108">
    <property type="entry name" value="PROTEIN_KINASE_ST"/>
    <property type="match status" value="1"/>
</dbReference>
<evidence type="ECO:0000256" key="2">
    <source>
        <dbReference type="ARBA" id="ARBA00022553"/>
    </source>
</evidence>
<dbReference type="InParanoid" id="A0A078ABW9"/>
<dbReference type="CDD" id="cd05123">
    <property type="entry name" value="STKc_AGC"/>
    <property type="match status" value="1"/>
</dbReference>
<feature type="region of interest" description="Disordered" evidence="8">
    <location>
        <begin position="862"/>
        <end position="885"/>
    </location>
</feature>
<evidence type="ECO:0000256" key="8">
    <source>
        <dbReference type="SAM" id="MobiDB-lite"/>
    </source>
</evidence>
<evidence type="ECO:0000256" key="5">
    <source>
        <dbReference type="ARBA" id="ARBA00022777"/>
    </source>
</evidence>
<feature type="binding site" evidence="7">
    <location>
        <position position="175"/>
    </location>
    <ligand>
        <name>ATP</name>
        <dbReference type="ChEBI" id="CHEBI:30616"/>
    </ligand>
</feature>
<dbReference type="Gene3D" id="3.30.200.20">
    <property type="entry name" value="Phosphorylase Kinase, domain 1"/>
    <property type="match status" value="1"/>
</dbReference>
<feature type="region of interest" description="Disordered" evidence="8">
    <location>
        <begin position="578"/>
        <end position="619"/>
    </location>
</feature>
<feature type="compositionally biased region" description="Polar residues" evidence="8">
    <location>
        <begin position="1559"/>
        <end position="1581"/>
    </location>
</feature>
<feature type="region of interest" description="Disordered" evidence="8">
    <location>
        <begin position="519"/>
        <end position="560"/>
    </location>
</feature>
<keyword evidence="4 7" id="KW-0547">Nucleotide-binding</keyword>
<dbReference type="Proteomes" id="UP000039865">
    <property type="component" value="Unassembled WGS sequence"/>
</dbReference>
<dbReference type="PROSITE" id="PS50011">
    <property type="entry name" value="PROTEIN_KINASE_DOM"/>
    <property type="match status" value="1"/>
</dbReference>
<dbReference type="GO" id="GO:0005524">
    <property type="term" value="F:ATP binding"/>
    <property type="evidence" value="ECO:0007669"/>
    <property type="project" value="UniProtKB-UniRule"/>
</dbReference>
<feature type="region of interest" description="Disordered" evidence="8">
    <location>
        <begin position="1544"/>
        <end position="1596"/>
    </location>
</feature>
<feature type="compositionally biased region" description="Polar residues" evidence="8">
    <location>
        <begin position="1081"/>
        <end position="1106"/>
    </location>
</feature>
<feature type="compositionally biased region" description="Polar residues" evidence="8">
    <location>
        <begin position="519"/>
        <end position="534"/>
    </location>
</feature>
<keyword evidence="3" id="KW-0808">Transferase</keyword>
<keyword evidence="6 7" id="KW-0067">ATP-binding</keyword>
<feature type="compositionally biased region" description="Polar residues" evidence="8">
    <location>
        <begin position="1493"/>
        <end position="1510"/>
    </location>
</feature>
<gene>
    <name evidence="10" type="primary">Contig15773.g16814</name>
    <name evidence="10" type="ORF">STYLEM_8073</name>
</gene>
<dbReference type="SMART" id="SM00220">
    <property type="entry name" value="S_TKc"/>
    <property type="match status" value="1"/>
</dbReference>
<dbReference type="FunFam" id="1.10.510.10:FF:000008">
    <property type="entry name" value="Non-specific serine/threonine protein kinase"/>
    <property type="match status" value="1"/>
</dbReference>
<organism evidence="10 11">
    <name type="scientific">Stylonychia lemnae</name>
    <name type="common">Ciliate</name>
    <dbReference type="NCBI Taxonomy" id="5949"/>
    <lineage>
        <taxon>Eukaryota</taxon>
        <taxon>Sar</taxon>
        <taxon>Alveolata</taxon>
        <taxon>Ciliophora</taxon>
        <taxon>Intramacronucleata</taxon>
        <taxon>Spirotrichea</taxon>
        <taxon>Stichotrichia</taxon>
        <taxon>Sporadotrichida</taxon>
        <taxon>Oxytrichidae</taxon>
        <taxon>Stylonychinae</taxon>
        <taxon>Stylonychia</taxon>
    </lineage>
</organism>
<keyword evidence="2" id="KW-0597">Phosphoprotein</keyword>
<proteinExistence type="predicted"/>
<reference evidence="10 11" key="1">
    <citation type="submission" date="2014-06" db="EMBL/GenBank/DDBJ databases">
        <authorList>
            <person name="Swart Estienne"/>
        </authorList>
    </citation>
    <scope>NUCLEOTIDE SEQUENCE [LARGE SCALE GENOMIC DNA]</scope>
    <source>
        <strain evidence="10 11">130c</strain>
    </source>
</reference>
<feature type="compositionally biased region" description="Polar residues" evidence="8">
    <location>
        <begin position="578"/>
        <end position="605"/>
    </location>
</feature>
<keyword evidence="11" id="KW-1185">Reference proteome</keyword>
<feature type="compositionally biased region" description="Polar residues" evidence="8">
    <location>
        <begin position="481"/>
        <end position="491"/>
    </location>
</feature>
<evidence type="ECO:0000259" key="9">
    <source>
        <dbReference type="PROSITE" id="PS50011"/>
    </source>
</evidence>
<feature type="compositionally biased region" description="Polar residues" evidence="8">
    <location>
        <begin position="547"/>
        <end position="560"/>
    </location>
</feature>
<sequence>MGNTKGRFDDKQEIHNSSQSFAARLTESQLIVNDHEDDNKDSFQQSRNFKLSGFDSSLYKECNHYKREGKFQVQLTDSGQLLCNNCQNGDYQGQATGRLRCTLNRERAAAFDNDERKRVSDNKTNKNLRGVNNSKRKKIQPHLEDFDIVRVIGKGGFSTVFQVRRKDDGAIYAMKCLKKSQIKRENKVRHVMNERQILQNVTHPFIVKMNWAFQSVITLYFMNNQEHYLFIILEFCAGGEIFYHMNKVLRFSEKVAKFYFAEIVLALEYLHSQGIFYRDLKPENILLDQEGHVKLADFGISRINFQEKDRSTSFCGSPEYMSPEMLKPGRLHGRSVDYYALGALLYEMLTGLPPHFSENRDEMYRKIIHNNVEFPRYLSPMAKSILRGLLMKNPEQRLGAKYGIQEIKDHPFCIDINWDDAIQRKLLPPIRPSQKYSNFDPEYTSLPVRFTFEEDFVKPNHTRRKSDPGLELNYSKERTSDPQSSSRAGTGMQSVFNSIGQAIVYPSFVHERALYESQNNTNKTPTSFKVSQQKGPFGVGDELNGEGSPQYSRPPSSTFRGYSFMNFRNDSISSVEQNNLSDNAKQSQQHSPNTQKVTQNQQQLHSQVQTPQLNQQNSQTQQIGFLNTQNLQNSQQKHIVTNINPQNGLFNIIDEYQFTSSQRSRSISFANQSILTEGIDLQKNVYSMNFKSFNSFFNEIQFKANEYEFNAFNHQFPKKWQMPVAFVNKLRLDQRQLQQIIANQNILPAPVAQLTEEVILQDALNNFDYVDDGYQWPMIIKNMPDILEVVETEGRQYESPKNNSVNHQLLMDSKILNDTFIRISNDSIHEKVTSILLTDKTQNLDQFTKNLIRFNDEINNVKSERKRKPAPKIRHENQENQDQEEQQKIILDQLDRRKGAQSLYTNINPLNVENRIRIESNYTTRSGERLTDIAEIGSVRSGGKYMINSPPKKGQESQLKLKQKAATMYGPKDQKDFLGKSDSLIKSPMSNESHNKIQNTRQQLQKIGNTLMSPKIISNKPQLIQEITPKSTMSNTMNPTTALVSPKTTIRNLQFGDKKTSTPINNSSKPKFNINQNNNNVKSRNTASSQHLHHSANSVLAGQNATSDKKLGSNALMRKTQLEQIDEFEMLPKDLTGSLLKSAQKMPQLHQSNTLELPKQSKSKITRLSSPKNDQIITSQKTAPLSKNSGQKQTATNQGQSSANNKSRVKTNSQYVSNTTNGSTFKGFFATHEFQKNQDKFIAAPQKQRMPKSQEREAATTNSDHTLDDVEDNVDEFVINENQNIQRLKHPSLITSIAISSNKFEPFKEYSQTVIRDSTYSASSSIISHLPPQNSFHKTPDELRMQEFNKYSNQQNCPQHFLGDQSSFVEDGVPQTEIYDSPKGSSSKLPGLGGDSDQFKKRANYVNYSNAGGFSNAIANTKSEQNSNSVVFSPKTSSIHLKKNNLYLQNSTSMGYNQHLRVESPKPNSNQQRKSKGDPGRYSFWNTKRSDQKTPSSTNIDINQDGQSIKTPRGSEFYNAFEEEKNNPGERAETEVKVNEEKMLLSKSERKLNKISKGTKGSQSSSYNTKNQNLQIRLTISQANKQQQSQQQYQHQ</sequence>
<feature type="compositionally biased region" description="Low complexity" evidence="8">
    <location>
        <begin position="606"/>
        <end position="619"/>
    </location>
</feature>
<feature type="compositionally biased region" description="Polar residues" evidence="8">
    <location>
        <begin position="1166"/>
        <end position="1217"/>
    </location>
</feature>
<keyword evidence="5 10" id="KW-0418">Kinase</keyword>
<feature type="region of interest" description="Disordered" evidence="8">
    <location>
        <begin position="1460"/>
        <end position="1512"/>
    </location>
</feature>
<name>A0A078ABW9_STYLE</name>
<dbReference type="GO" id="GO:0004674">
    <property type="term" value="F:protein serine/threonine kinase activity"/>
    <property type="evidence" value="ECO:0007669"/>
    <property type="project" value="UniProtKB-KW"/>
</dbReference>
<dbReference type="InterPro" id="IPR000719">
    <property type="entry name" value="Prot_kinase_dom"/>
</dbReference>
<keyword evidence="1" id="KW-0723">Serine/threonine-protein kinase</keyword>
<evidence type="ECO:0000256" key="3">
    <source>
        <dbReference type="ARBA" id="ARBA00022679"/>
    </source>
</evidence>
<dbReference type="SUPFAM" id="SSF56112">
    <property type="entry name" value="Protein kinase-like (PK-like)"/>
    <property type="match status" value="1"/>
</dbReference>
<feature type="region of interest" description="Disordered" evidence="8">
    <location>
        <begin position="1056"/>
        <end position="1106"/>
    </location>
</feature>
<dbReference type="Gene3D" id="1.10.510.10">
    <property type="entry name" value="Transferase(Phosphotransferase) domain 1"/>
    <property type="match status" value="1"/>
</dbReference>
<dbReference type="InterPro" id="IPR045270">
    <property type="entry name" value="STKc_AGC"/>
</dbReference>
<feature type="compositionally biased region" description="Polar residues" evidence="8">
    <location>
        <begin position="1061"/>
        <end position="1070"/>
    </location>
</feature>
<feature type="compositionally biased region" description="Low complexity" evidence="8">
    <location>
        <begin position="1582"/>
        <end position="1596"/>
    </location>
</feature>
<feature type="region of interest" description="Disordered" evidence="8">
    <location>
        <begin position="460"/>
        <end position="491"/>
    </location>
</feature>
<evidence type="ECO:0000313" key="11">
    <source>
        <dbReference type="Proteomes" id="UP000039865"/>
    </source>
</evidence>
<dbReference type="InterPro" id="IPR011009">
    <property type="entry name" value="Kinase-like_dom_sf"/>
</dbReference>
<accession>A0A078ABW9</accession>